<gene>
    <name evidence="1" type="ORF">MCOR_33973</name>
</gene>
<dbReference type="AlphaFoldDB" id="A0A6J8CXH4"/>
<keyword evidence="2" id="KW-1185">Reference proteome</keyword>
<organism evidence="1 2">
    <name type="scientific">Mytilus coruscus</name>
    <name type="common">Sea mussel</name>
    <dbReference type="NCBI Taxonomy" id="42192"/>
    <lineage>
        <taxon>Eukaryota</taxon>
        <taxon>Metazoa</taxon>
        <taxon>Spiralia</taxon>
        <taxon>Lophotrochozoa</taxon>
        <taxon>Mollusca</taxon>
        <taxon>Bivalvia</taxon>
        <taxon>Autobranchia</taxon>
        <taxon>Pteriomorphia</taxon>
        <taxon>Mytilida</taxon>
        <taxon>Mytiloidea</taxon>
        <taxon>Mytilidae</taxon>
        <taxon>Mytilinae</taxon>
        <taxon>Mytilus</taxon>
    </lineage>
</organism>
<dbReference type="Proteomes" id="UP000507470">
    <property type="component" value="Unassembled WGS sequence"/>
</dbReference>
<protein>
    <submittedName>
        <fullName evidence="1">Uncharacterized protein</fullName>
    </submittedName>
</protein>
<sequence length="169" mass="19303">MQRTNLGAGVQQVEKAFTHQASTLVERKEQPAVTTATRKVIGPINVPGKQADIPKRSSSSETIKYQFYNLHEQDYEYENSHKDKYPFYVGSLYKNFSFWKEILKANNFVLNVISSGYLIPFYENTSSARFNNNTSAFNHSVFAERAINKLLETGQLLNAKITFLLLSIH</sequence>
<evidence type="ECO:0000313" key="1">
    <source>
        <dbReference type="EMBL" id="CAC5399734.1"/>
    </source>
</evidence>
<proteinExistence type="predicted"/>
<reference evidence="1 2" key="1">
    <citation type="submission" date="2020-06" db="EMBL/GenBank/DDBJ databases">
        <authorList>
            <person name="Li R."/>
            <person name="Bekaert M."/>
        </authorList>
    </citation>
    <scope>NUCLEOTIDE SEQUENCE [LARGE SCALE GENOMIC DNA]</scope>
    <source>
        <strain evidence="2">wild</strain>
    </source>
</reference>
<accession>A0A6J8CXH4</accession>
<evidence type="ECO:0000313" key="2">
    <source>
        <dbReference type="Proteomes" id="UP000507470"/>
    </source>
</evidence>
<dbReference type="EMBL" id="CACVKT020006065">
    <property type="protein sequence ID" value="CAC5399734.1"/>
    <property type="molecule type" value="Genomic_DNA"/>
</dbReference>
<name>A0A6J8CXH4_MYTCO</name>